<evidence type="ECO:0000313" key="1">
    <source>
        <dbReference type="EMBL" id="KAJ3664843.1"/>
    </source>
</evidence>
<organism evidence="1 2">
    <name type="scientific">Zophobas morio</name>
    <dbReference type="NCBI Taxonomy" id="2755281"/>
    <lineage>
        <taxon>Eukaryota</taxon>
        <taxon>Metazoa</taxon>
        <taxon>Ecdysozoa</taxon>
        <taxon>Arthropoda</taxon>
        <taxon>Hexapoda</taxon>
        <taxon>Insecta</taxon>
        <taxon>Pterygota</taxon>
        <taxon>Neoptera</taxon>
        <taxon>Endopterygota</taxon>
        <taxon>Coleoptera</taxon>
        <taxon>Polyphaga</taxon>
        <taxon>Cucujiformia</taxon>
        <taxon>Tenebrionidae</taxon>
        <taxon>Zophobas</taxon>
    </lineage>
</organism>
<accession>A0AA38IW25</accession>
<proteinExistence type="predicted"/>
<evidence type="ECO:0000313" key="2">
    <source>
        <dbReference type="Proteomes" id="UP001168821"/>
    </source>
</evidence>
<keyword evidence="2" id="KW-1185">Reference proteome</keyword>
<protein>
    <submittedName>
        <fullName evidence="1">Uncharacterized protein</fullName>
    </submittedName>
</protein>
<dbReference type="EMBL" id="JALNTZ010000001">
    <property type="protein sequence ID" value="KAJ3664843.1"/>
    <property type="molecule type" value="Genomic_DNA"/>
</dbReference>
<dbReference type="Proteomes" id="UP001168821">
    <property type="component" value="Unassembled WGS sequence"/>
</dbReference>
<name>A0AA38IW25_9CUCU</name>
<comment type="caution">
    <text evidence="1">The sequence shown here is derived from an EMBL/GenBank/DDBJ whole genome shotgun (WGS) entry which is preliminary data.</text>
</comment>
<gene>
    <name evidence="1" type="ORF">Zmor_000386</name>
</gene>
<reference evidence="1" key="1">
    <citation type="journal article" date="2023" name="G3 (Bethesda)">
        <title>Whole genome assemblies of Zophobas morio and Tenebrio molitor.</title>
        <authorList>
            <person name="Kaur S."/>
            <person name="Stinson S.A."/>
            <person name="diCenzo G.C."/>
        </authorList>
    </citation>
    <scope>NUCLEOTIDE SEQUENCE</scope>
    <source>
        <strain evidence="1">QUZm001</strain>
    </source>
</reference>
<sequence length="69" mass="8180">MHEFSKIYSHFETRNSVGGYRHESSSVYVYYRTDDSTGFQKFIELGARKGFTRPRRGVLMDSIIMLEMY</sequence>
<dbReference type="AlphaFoldDB" id="A0AA38IW25"/>